<reference evidence="4 5" key="1">
    <citation type="submission" date="2020-07" db="EMBL/GenBank/DDBJ databases">
        <title>The yeast mating-type switching endonuclease HO is a domesticated member of an unorthodox homing genetic element family.</title>
        <authorList>
            <person name="Coughlan A.Y."/>
            <person name="Lombardi L."/>
            <person name="Braun-Galleani S."/>
            <person name="Martos A.R."/>
            <person name="Galeote V."/>
            <person name="Bigey F."/>
            <person name="Dequin S."/>
            <person name="Byrne K.P."/>
            <person name="Wolfe K.H."/>
        </authorList>
    </citation>
    <scope>NUCLEOTIDE SEQUENCE [LARGE SCALE GENOMIC DNA]</scope>
    <source>
        <strain evidence="4 5">NRRL Y-6702</strain>
    </source>
</reference>
<dbReference type="PROSITE" id="PS51925">
    <property type="entry name" value="SWIB_MDM2"/>
    <property type="match status" value="1"/>
</dbReference>
<evidence type="ECO:0000256" key="1">
    <source>
        <dbReference type="SAM" id="MobiDB-lite"/>
    </source>
</evidence>
<keyword evidence="5" id="KW-1185">Reference proteome</keyword>
<dbReference type="PROSITE" id="PS51998">
    <property type="entry name" value="DEK_C"/>
    <property type="match status" value="1"/>
</dbReference>
<feature type="region of interest" description="Disordered" evidence="1">
    <location>
        <begin position="81"/>
        <end position="116"/>
    </location>
</feature>
<sequence length="218" mass="25013">MVDLHTYVPMIDAILSASNPDEVTPKRIRKALQELFGINLDTHRKEVNQLIIQRFEESKQRPRYLITKEELRRKDEALASKLQTAAKRAKSSKSSSVKKKKKRSNNDANSNPNALNLRKVMISEPLSGFLGETSLPRTQIVKLVWDYIKDHNLQNPDDRREILCDDRMKPIFGEKMTMFTLNKILSKYLSNSEEIGVKKSPSSPEDKLNFPEASEATE</sequence>
<evidence type="ECO:0000259" key="3">
    <source>
        <dbReference type="PROSITE" id="PS51998"/>
    </source>
</evidence>
<accession>A0A7H9B4I6</accession>
<dbReference type="AlphaFoldDB" id="A0A7H9B4I6"/>
<dbReference type="KEGG" id="zmk:HG535_0F01050"/>
<feature type="region of interest" description="Disordered" evidence="1">
    <location>
        <begin position="194"/>
        <end position="218"/>
    </location>
</feature>
<feature type="domain" description="DM2" evidence="2">
    <location>
        <begin position="115"/>
        <end position="191"/>
    </location>
</feature>
<dbReference type="SUPFAM" id="SSF47592">
    <property type="entry name" value="SWIB/MDM2 domain"/>
    <property type="match status" value="1"/>
</dbReference>
<name>A0A7H9B4I6_ZYGMR</name>
<dbReference type="Pfam" id="PF08766">
    <property type="entry name" value="DEK_C"/>
    <property type="match status" value="1"/>
</dbReference>
<dbReference type="SMART" id="SM00151">
    <property type="entry name" value="SWIB"/>
    <property type="match status" value="1"/>
</dbReference>
<feature type="compositionally biased region" description="Basic residues" evidence="1">
    <location>
        <begin position="87"/>
        <end position="103"/>
    </location>
</feature>
<dbReference type="Pfam" id="PF02201">
    <property type="entry name" value="SWIB"/>
    <property type="match status" value="1"/>
</dbReference>
<dbReference type="InterPro" id="IPR003121">
    <property type="entry name" value="SWIB_MDM2_domain"/>
</dbReference>
<dbReference type="PANTHER" id="PTHR13844">
    <property type="entry name" value="SWI/SNF-RELATED MATRIX-ASSOCIATED ACTIN-DEPENDENT REGULATOR OF CHROMATIN SUBFAMILY D"/>
    <property type="match status" value="1"/>
</dbReference>
<dbReference type="CDD" id="cd10567">
    <property type="entry name" value="SWIB-MDM2_like"/>
    <property type="match status" value="1"/>
</dbReference>
<dbReference type="OrthoDB" id="10251073at2759"/>
<evidence type="ECO:0000313" key="4">
    <source>
        <dbReference type="EMBL" id="QLG73595.1"/>
    </source>
</evidence>
<organism evidence="4 5">
    <name type="scientific">Zygotorulaspora mrakii</name>
    <name type="common">Zygosaccharomyces mrakii</name>
    <dbReference type="NCBI Taxonomy" id="42260"/>
    <lineage>
        <taxon>Eukaryota</taxon>
        <taxon>Fungi</taxon>
        <taxon>Dikarya</taxon>
        <taxon>Ascomycota</taxon>
        <taxon>Saccharomycotina</taxon>
        <taxon>Saccharomycetes</taxon>
        <taxon>Saccharomycetales</taxon>
        <taxon>Saccharomycetaceae</taxon>
        <taxon>Zygotorulaspora</taxon>
    </lineage>
</organism>
<evidence type="ECO:0000259" key="2">
    <source>
        <dbReference type="PROSITE" id="PS51925"/>
    </source>
</evidence>
<dbReference type="Proteomes" id="UP000509704">
    <property type="component" value="Chromosome 6"/>
</dbReference>
<proteinExistence type="predicted"/>
<dbReference type="InterPro" id="IPR019835">
    <property type="entry name" value="SWIB_domain"/>
</dbReference>
<dbReference type="InterPro" id="IPR014876">
    <property type="entry name" value="DEK_C"/>
</dbReference>
<protein>
    <submittedName>
        <fullName evidence="4">Uncharacterized protein</fullName>
    </submittedName>
</protein>
<evidence type="ECO:0000313" key="5">
    <source>
        <dbReference type="Proteomes" id="UP000509704"/>
    </source>
</evidence>
<dbReference type="EMBL" id="CP058609">
    <property type="protein sequence ID" value="QLG73595.1"/>
    <property type="molecule type" value="Genomic_DNA"/>
</dbReference>
<feature type="domain" description="DEK-C" evidence="3">
    <location>
        <begin position="1"/>
        <end position="56"/>
    </location>
</feature>
<feature type="compositionally biased region" description="Low complexity" evidence="1">
    <location>
        <begin position="106"/>
        <end position="116"/>
    </location>
</feature>
<dbReference type="Gene3D" id="1.10.245.10">
    <property type="entry name" value="SWIB/MDM2 domain"/>
    <property type="match status" value="1"/>
</dbReference>
<dbReference type="GeneID" id="59237354"/>
<gene>
    <name evidence="4" type="ORF">HG535_0F01050</name>
</gene>
<dbReference type="RefSeq" id="XP_037145321.1">
    <property type="nucleotide sequence ID" value="XM_037289426.1"/>
</dbReference>
<dbReference type="InterPro" id="IPR036885">
    <property type="entry name" value="SWIB_MDM2_dom_sf"/>
</dbReference>